<evidence type="ECO:0000259" key="3">
    <source>
        <dbReference type="Pfam" id="PF16000"/>
    </source>
</evidence>
<dbReference type="Gene3D" id="3.80.10.10">
    <property type="entry name" value="Ribonuclease Inhibitor"/>
    <property type="match status" value="1"/>
</dbReference>
<dbReference type="GO" id="GO:0016477">
    <property type="term" value="P:cell migration"/>
    <property type="evidence" value="ECO:0007669"/>
    <property type="project" value="TreeGrafter"/>
</dbReference>
<dbReference type="PANTHER" id="PTHR24112">
    <property type="entry name" value="LEUCINE-RICH REPEAT, ISOFORM F-RELATED"/>
    <property type="match status" value="1"/>
</dbReference>
<feature type="chain" id="PRO_5034329277" evidence="2">
    <location>
        <begin position="27"/>
        <end position="851"/>
    </location>
</feature>
<dbReference type="Pfam" id="PF16000">
    <property type="entry name" value="CARMIL_C"/>
    <property type="match status" value="1"/>
</dbReference>
<dbReference type="Gene3D" id="6.10.140.1850">
    <property type="match status" value="1"/>
</dbReference>
<dbReference type="GO" id="GO:0005886">
    <property type="term" value="C:plasma membrane"/>
    <property type="evidence" value="ECO:0007669"/>
    <property type="project" value="TreeGrafter"/>
</dbReference>
<dbReference type="PANTHER" id="PTHR24112:SF39">
    <property type="entry name" value="F-ACTIN-UNCAPPING PROTEIN LRRC16A"/>
    <property type="match status" value="1"/>
</dbReference>
<proteinExistence type="predicted"/>
<feature type="region of interest" description="Disordered" evidence="1">
    <location>
        <begin position="831"/>
        <end position="851"/>
    </location>
</feature>
<dbReference type="Proteomes" id="UP000694388">
    <property type="component" value="Unplaced"/>
</dbReference>
<dbReference type="Pfam" id="PF00560">
    <property type="entry name" value="LRR_1"/>
    <property type="match status" value="1"/>
</dbReference>
<accession>A0A8C4NJU5</accession>
<keyword evidence="2" id="KW-0732">Signal</keyword>
<dbReference type="InterPro" id="IPR032675">
    <property type="entry name" value="LRR_dom_sf"/>
</dbReference>
<dbReference type="GeneTree" id="ENSGT00940000155112"/>
<protein>
    <submittedName>
        <fullName evidence="4">Capping protein regulator and myosin 1 linker 1</fullName>
    </submittedName>
</protein>
<dbReference type="SMART" id="SM00368">
    <property type="entry name" value="LRR_RI"/>
    <property type="match status" value="5"/>
</dbReference>
<dbReference type="GO" id="GO:0034315">
    <property type="term" value="P:regulation of Arp2/3 complex-mediated actin nucleation"/>
    <property type="evidence" value="ECO:0007669"/>
    <property type="project" value="TreeGrafter"/>
</dbReference>
<feature type="signal peptide" evidence="2">
    <location>
        <begin position="1"/>
        <end position="26"/>
    </location>
</feature>
<evidence type="ECO:0000256" key="2">
    <source>
        <dbReference type="SAM" id="SignalP"/>
    </source>
</evidence>
<dbReference type="InterPro" id="IPR001611">
    <property type="entry name" value="Leu-rich_rpt"/>
</dbReference>
<reference evidence="4" key="1">
    <citation type="submission" date="2025-08" db="UniProtKB">
        <authorList>
            <consortium name="Ensembl"/>
        </authorList>
    </citation>
    <scope>IDENTIFICATION</scope>
</reference>
<dbReference type="AlphaFoldDB" id="A0A8C4NJU5"/>
<name>A0A8C4NJU5_EPTBU</name>
<dbReference type="Ensembl" id="ENSEBUT00000004361.1">
    <property type="protein sequence ID" value="ENSEBUP00000003954.1"/>
    <property type="gene ID" value="ENSEBUG00000002674.1"/>
</dbReference>
<dbReference type="OMA" id="KIYATHG"/>
<dbReference type="InterPro" id="IPR051279">
    <property type="entry name" value="PP1-Reg/Actin-Interact_Protein"/>
</dbReference>
<keyword evidence="5" id="KW-1185">Reference proteome</keyword>
<sequence length="851" mass="94174">MMRTFCHLLFLYHAVFSFALFPPCTSQLVIETERTSLALRFPLLLRKVSLEPAERIAQLQAAWESQAQAEPMPCGGFSQMYACMCDYYGLPYREEVQWDVDTIYLSQDSHELNLQDFSHLDSRDLVPIIAALEYNHWFTKFSVKDMKLVSEHTLRVIAKSTKMEELLLENVGVKPDFPQKLASSLTQNSSSALQSLCLSGNPFEDRGVTCLCTPLSKLPKGLKSLSLARTSLTSKGVNALAQALLTNEVMFRSLTHLDLSGNSFRGDDLLNLQNFLAQPNALSVLDLSATDCAIDTVFGVLKSCSQHLITHVFVRFYSSRRSRDVPSSFKQFFCSCLALQQLNLSGTKLPAEGLKALLLGLTCNDQVRNVSLDLSSCELRSFGAQILEGCIADLHNVSSLDISDNGLESDLGTLTVWLSKNRSLKHLALGKNFNNIKANAWLLVLLDIELFVAGTYSPQPLKSLSLADSKLKADLTIIINALGSNTSLTSVDLSGNGMGDLGAKMLAKALQINTKLRTVIWDKNNTTAQGFQDVARALEKNCTLRFMPMPINDASQALKSNHERTEEALQKIENHLLRNHEVRRFSPEQAYRLQQGIVTSTTQQMVDRLCVKVQDQLNSLRPSPQDDVQAEVLLAEKVMKDARNARTLLPSLYHVGGEAEVVLSAIQETLEDTAVHVAEVVDKQLKGLVESMLDAAVELCPHVATRSTLQPELLSASTAKVAVQGFCSIGPYGFFVLTCSLSLCILYPPQLTPKSKRKSIYSRKLRPVSKVFAVAEPAEGVQNGIMGRVDEGVDEFFTKRVTRLSSCLSSIYLAWGPSFCYNGTWGGDSENKIDRRKRRKDEKSEGECGMS</sequence>
<evidence type="ECO:0000313" key="4">
    <source>
        <dbReference type="Ensembl" id="ENSEBUP00000003954.1"/>
    </source>
</evidence>
<dbReference type="Pfam" id="PF13516">
    <property type="entry name" value="LRR_6"/>
    <property type="match status" value="2"/>
</dbReference>
<dbReference type="GO" id="GO:0030027">
    <property type="term" value="C:lamellipodium"/>
    <property type="evidence" value="ECO:0007669"/>
    <property type="project" value="TreeGrafter"/>
</dbReference>
<reference evidence="4" key="2">
    <citation type="submission" date="2025-09" db="UniProtKB">
        <authorList>
            <consortium name="Ensembl"/>
        </authorList>
    </citation>
    <scope>IDENTIFICATION</scope>
</reference>
<feature type="compositionally biased region" description="Basic and acidic residues" evidence="1">
    <location>
        <begin position="841"/>
        <end position="851"/>
    </location>
</feature>
<organism evidence="4 5">
    <name type="scientific">Eptatretus burgeri</name>
    <name type="common">Inshore hagfish</name>
    <dbReference type="NCBI Taxonomy" id="7764"/>
    <lineage>
        <taxon>Eukaryota</taxon>
        <taxon>Metazoa</taxon>
        <taxon>Chordata</taxon>
        <taxon>Craniata</taxon>
        <taxon>Vertebrata</taxon>
        <taxon>Cyclostomata</taxon>
        <taxon>Myxini</taxon>
        <taxon>Myxiniformes</taxon>
        <taxon>Myxinidae</taxon>
        <taxon>Eptatretinae</taxon>
        <taxon>Eptatretus</taxon>
    </lineage>
</organism>
<evidence type="ECO:0000256" key="1">
    <source>
        <dbReference type="SAM" id="MobiDB-lite"/>
    </source>
</evidence>
<dbReference type="InterPro" id="IPR031943">
    <property type="entry name" value="CARMIL_C"/>
</dbReference>
<dbReference type="SUPFAM" id="SSF52047">
    <property type="entry name" value="RNI-like"/>
    <property type="match status" value="2"/>
</dbReference>
<feature type="domain" description="CARMIL C-terminal" evidence="3">
    <location>
        <begin position="777"/>
        <end position="807"/>
    </location>
</feature>
<evidence type="ECO:0000313" key="5">
    <source>
        <dbReference type="Proteomes" id="UP000694388"/>
    </source>
</evidence>